<keyword evidence="6" id="KW-1185">Reference proteome</keyword>
<protein>
    <submittedName>
        <fullName evidence="5">Nlrc5 protein</fullName>
    </submittedName>
</protein>
<keyword evidence="2" id="KW-0433">Leucine-rich repeat</keyword>
<feature type="region of interest" description="Disordered" evidence="4">
    <location>
        <begin position="1"/>
        <end position="39"/>
    </location>
</feature>
<dbReference type="SMART" id="SM00368">
    <property type="entry name" value="LRR_RI"/>
    <property type="match status" value="5"/>
</dbReference>
<dbReference type="OrthoDB" id="120976at2759"/>
<evidence type="ECO:0000256" key="4">
    <source>
        <dbReference type="SAM" id="MobiDB-lite"/>
    </source>
</evidence>
<dbReference type="GO" id="GO:0006913">
    <property type="term" value="P:nucleocytoplasmic transport"/>
    <property type="evidence" value="ECO:0007669"/>
    <property type="project" value="TreeGrafter"/>
</dbReference>
<proteinExistence type="predicted"/>
<dbReference type="Pfam" id="PF13516">
    <property type="entry name" value="LRR_6"/>
    <property type="match status" value="5"/>
</dbReference>
<evidence type="ECO:0000313" key="6">
    <source>
        <dbReference type="Proteomes" id="UP000604046"/>
    </source>
</evidence>
<accession>A0A812LXJ7</accession>
<evidence type="ECO:0000313" key="5">
    <source>
        <dbReference type="EMBL" id="CAE7248501.1"/>
    </source>
</evidence>
<dbReference type="Gene3D" id="3.80.10.10">
    <property type="entry name" value="Ribonuclease Inhibitor"/>
    <property type="match status" value="1"/>
</dbReference>
<dbReference type="InterPro" id="IPR027038">
    <property type="entry name" value="RanGap"/>
</dbReference>
<keyword evidence="1" id="KW-0343">GTPase activation</keyword>
<dbReference type="GO" id="GO:0048471">
    <property type="term" value="C:perinuclear region of cytoplasm"/>
    <property type="evidence" value="ECO:0007669"/>
    <property type="project" value="TreeGrafter"/>
</dbReference>
<dbReference type="EMBL" id="CAJNDS010001114">
    <property type="protein sequence ID" value="CAE7248501.1"/>
    <property type="molecule type" value="Genomic_DNA"/>
</dbReference>
<sequence>MACPEQGESREEAELCGQSSPYATSSTTAGNHLKATPSAREDSSLQAAMSFVSLPVEEAGTCGDLVHLILGGCSALRCADAVSAEQAPALASALASPAAAALEVLILSSNELGPEGIDVLSAALPRCQGLRHLDVSWNSLGPSGGEAIAQALPSMSLLQLDLSSNQLEAEGAKALAEALTMPEATITALDLSWNAIGEEGGIAIARMLPLNRRLRRLNLAINEMKAASGRAFCDALARGHPSLEELDLDGNDIPEDDMPRLP</sequence>
<comment type="caution">
    <text evidence="5">The sequence shown here is derived from an EMBL/GenBank/DDBJ whole genome shotgun (WGS) entry which is preliminary data.</text>
</comment>
<evidence type="ECO:0000256" key="2">
    <source>
        <dbReference type="ARBA" id="ARBA00022614"/>
    </source>
</evidence>
<dbReference type="PANTHER" id="PTHR24113">
    <property type="entry name" value="RAN GTPASE-ACTIVATING PROTEIN 1"/>
    <property type="match status" value="1"/>
</dbReference>
<evidence type="ECO:0000256" key="3">
    <source>
        <dbReference type="ARBA" id="ARBA00022737"/>
    </source>
</evidence>
<evidence type="ECO:0000256" key="1">
    <source>
        <dbReference type="ARBA" id="ARBA00022468"/>
    </source>
</evidence>
<dbReference type="GO" id="GO:0031267">
    <property type="term" value="F:small GTPase binding"/>
    <property type="evidence" value="ECO:0007669"/>
    <property type="project" value="TreeGrafter"/>
</dbReference>
<dbReference type="SUPFAM" id="SSF52047">
    <property type="entry name" value="RNI-like"/>
    <property type="match status" value="1"/>
</dbReference>
<dbReference type="GO" id="GO:0005829">
    <property type="term" value="C:cytosol"/>
    <property type="evidence" value="ECO:0007669"/>
    <property type="project" value="TreeGrafter"/>
</dbReference>
<name>A0A812LXJ7_9DINO</name>
<dbReference type="AlphaFoldDB" id="A0A812LXJ7"/>
<dbReference type="InterPro" id="IPR001611">
    <property type="entry name" value="Leu-rich_rpt"/>
</dbReference>
<dbReference type="GO" id="GO:0005634">
    <property type="term" value="C:nucleus"/>
    <property type="evidence" value="ECO:0007669"/>
    <property type="project" value="TreeGrafter"/>
</dbReference>
<keyword evidence="3" id="KW-0677">Repeat</keyword>
<dbReference type="InterPro" id="IPR032675">
    <property type="entry name" value="LRR_dom_sf"/>
</dbReference>
<dbReference type="GO" id="GO:0005096">
    <property type="term" value="F:GTPase activator activity"/>
    <property type="evidence" value="ECO:0007669"/>
    <property type="project" value="UniProtKB-KW"/>
</dbReference>
<dbReference type="PANTHER" id="PTHR24113:SF12">
    <property type="entry name" value="RAN GTPASE-ACTIVATING PROTEIN 1"/>
    <property type="match status" value="1"/>
</dbReference>
<organism evidence="5 6">
    <name type="scientific">Symbiodinium natans</name>
    <dbReference type="NCBI Taxonomy" id="878477"/>
    <lineage>
        <taxon>Eukaryota</taxon>
        <taxon>Sar</taxon>
        <taxon>Alveolata</taxon>
        <taxon>Dinophyceae</taxon>
        <taxon>Suessiales</taxon>
        <taxon>Symbiodiniaceae</taxon>
        <taxon>Symbiodinium</taxon>
    </lineage>
</organism>
<reference evidence="5" key="1">
    <citation type="submission" date="2021-02" db="EMBL/GenBank/DDBJ databases">
        <authorList>
            <person name="Dougan E. K."/>
            <person name="Rhodes N."/>
            <person name="Thang M."/>
            <person name="Chan C."/>
        </authorList>
    </citation>
    <scope>NUCLEOTIDE SEQUENCE</scope>
</reference>
<dbReference type="Proteomes" id="UP000604046">
    <property type="component" value="Unassembled WGS sequence"/>
</dbReference>
<gene>
    <name evidence="5" type="primary">Nlrc5</name>
    <name evidence="5" type="ORF">SNAT2548_LOCUS12035</name>
</gene>
<feature type="compositionally biased region" description="Polar residues" evidence="4">
    <location>
        <begin position="17"/>
        <end position="30"/>
    </location>
</feature>